<dbReference type="OrthoDB" id="3946741at2759"/>
<feature type="compositionally biased region" description="Polar residues" evidence="1">
    <location>
        <begin position="692"/>
        <end position="708"/>
    </location>
</feature>
<evidence type="ECO:0000256" key="1">
    <source>
        <dbReference type="SAM" id="MobiDB-lite"/>
    </source>
</evidence>
<gene>
    <name evidence="3" type="ORF">ACRE_033230</name>
</gene>
<feature type="region of interest" description="Disordered" evidence="1">
    <location>
        <begin position="142"/>
        <end position="234"/>
    </location>
</feature>
<feature type="compositionally biased region" description="Low complexity" evidence="1">
    <location>
        <begin position="152"/>
        <end position="164"/>
    </location>
</feature>
<feature type="compositionally biased region" description="Polar residues" evidence="1">
    <location>
        <begin position="586"/>
        <end position="597"/>
    </location>
</feature>
<feature type="compositionally biased region" description="Low complexity" evidence="1">
    <location>
        <begin position="565"/>
        <end position="585"/>
    </location>
</feature>
<keyword evidence="4" id="KW-1185">Reference proteome</keyword>
<name>A0A086T904_HAPC1</name>
<feature type="compositionally biased region" description="Polar residues" evidence="1">
    <location>
        <begin position="882"/>
        <end position="901"/>
    </location>
</feature>
<feature type="compositionally biased region" description="Basic and acidic residues" evidence="1">
    <location>
        <begin position="370"/>
        <end position="394"/>
    </location>
</feature>
<feature type="compositionally biased region" description="Acidic residues" evidence="1">
    <location>
        <begin position="213"/>
        <end position="229"/>
    </location>
</feature>
<feature type="compositionally biased region" description="Polar residues" evidence="1">
    <location>
        <begin position="606"/>
        <end position="619"/>
    </location>
</feature>
<evidence type="ECO:0000313" key="4">
    <source>
        <dbReference type="Proteomes" id="UP000029964"/>
    </source>
</evidence>
<feature type="compositionally biased region" description="Low complexity" evidence="1">
    <location>
        <begin position="753"/>
        <end position="789"/>
    </location>
</feature>
<dbReference type="EMBL" id="JPKY01000026">
    <property type="protein sequence ID" value="KFH45836.1"/>
    <property type="molecule type" value="Genomic_DNA"/>
</dbReference>
<dbReference type="AlphaFoldDB" id="A0A086T904"/>
<dbReference type="Proteomes" id="UP000029964">
    <property type="component" value="Unassembled WGS sequence"/>
</dbReference>
<sequence>MAKAPAVYALFCLIVLAQAVCASPRLPDGISDFVPDCAARCFRSFLEVNYQGTRCGSRESLRCFCTTRGNTGFTLGEGALQCIAVEGRFGGCSQHAARQAMIDEAYYMCSGQPGAISPTHEVITASLLLPTSSGDAVLFPPLMTTKDEPERPTSLPTTLLTDTSAFPEPVPSSTESTTTRTVPTTLVSSTRTSDGGVPTETGTGAAPLPAPTEGDEGSASGDDDGDDEPPTLGTAQVAGISVGVVAAAGVAIGAIFLARYFRRRRNPNVKTGFLPRRSTWGYNLNSVSSTTVSDGNSLVMTRAQIPEPGTVPLPPAYGGTTYSRASWKPEAIGLALSPGQQKKDAAGPISPARRLSKLLPAKPVMPPLFARRDSPRGEEDAKRESGPAEPRRNDAPPQLPPFVGLSIQQPADSSLEKPCPPSPLRIQIPKDNTKATTAPGNGTRARESTMTEFEEDDGPSSLSPEGQIWRPPSSTPFAASPYYVADKNGNWVLADSGKAMVAELPATTPPPPEPKSAPASKPKKLAAFLAGSKSVSGPHGSASQGGSAPRRSQTPAVIITPTHGPPSSLYSPLSSAPLPLFHPSSADQRSSGPSRPSTYLGRSDNRTSSQSSGITLFENSSDESKEPTPPEMRGSLSPVAESPPSAKGRSPVEYPQIAGRGRNNSVTRPNQPPPTRSPVYYPPGQPSPTLGMLSQQNQPPAGMSSCNVPTKGRQPVQHPAMARTGSPTTMRVVEPSPEPDDDRGRLPSSRPRYSQASSQPPHQPHVQPSPYQRQGQVQQLPPRAPQQRQGPPPEAFYIRGHYPPTGPSVYSQEHQMPPQTTSDNGPSPHTGPSPYRGENQMPLPPDPSNRPKPQRFPHHPPEHAAAGRQPRLDTMSIPLLLPSSTNQHLSPVSEASTSSSLLAKRLGSDRAAQMTLAEPGGSSRAKWRREGPSGQQQDLPSTPGWRPKLTPTRRGDDLFLNVQ</sequence>
<organism evidence="3 4">
    <name type="scientific">Hapsidospora chrysogenum (strain ATCC 11550 / CBS 779.69 / DSM 880 / IAM 14645 / JCM 23072 / IMI 49137)</name>
    <name type="common">Acremonium chrysogenum</name>
    <dbReference type="NCBI Taxonomy" id="857340"/>
    <lineage>
        <taxon>Eukaryota</taxon>
        <taxon>Fungi</taxon>
        <taxon>Dikarya</taxon>
        <taxon>Ascomycota</taxon>
        <taxon>Pezizomycotina</taxon>
        <taxon>Sordariomycetes</taxon>
        <taxon>Hypocreomycetidae</taxon>
        <taxon>Hypocreales</taxon>
        <taxon>Bionectriaceae</taxon>
        <taxon>Hapsidospora</taxon>
    </lineage>
</organism>
<feature type="compositionally biased region" description="Pro residues" evidence="1">
    <location>
        <begin position="670"/>
        <end position="686"/>
    </location>
</feature>
<feature type="region of interest" description="Disordered" evidence="1">
    <location>
        <begin position="354"/>
        <end position="481"/>
    </location>
</feature>
<feature type="chain" id="PRO_5001815510" description="Extracellular membrane protein CFEM domain-containing protein" evidence="2">
    <location>
        <begin position="23"/>
        <end position="963"/>
    </location>
</feature>
<accession>A0A086T904</accession>
<feature type="compositionally biased region" description="Low complexity" evidence="1">
    <location>
        <begin position="171"/>
        <end position="193"/>
    </location>
</feature>
<feature type="compositionally biased region" description="Polar residues" evidence="1">
    <location>
        <begin position="808"/>
        <end position="827"/>
    </location>
</feature>
<evidence type="ECO:0008006" key="5">
    <source>
        <dbReference type="Google" id="ProtNLM"/>
    </source>
</evidence>
<feature type="region of interest" description="Disordered" evidence="1">
    <location>
        <begin position="502"/>
        <end position="963"/>
    </location>
</feature>
<reference evidence="4" key="1">
    <citation type="journal article" date="2014" name="Genome Announc.">
        <title>Genome sequence and annotation of Acremonium chrysogenum, producer of the beta-lactam antibiotic cephalosporin C.</title>
        <authorList>
            <person name="Terfehr D."/>
            <person name="Dahlmann T.A."/>
            <person name="Specht T."/>
            <person name="Zadra I."/>
            <person name="Kuernsteiner H."/>
            <person name="Kueck U."/>
        </authorList>
    </citation>
    <scope>NUCLEOTIDE SEQUENCE [LARGE SCALE GENOMIC DNA]</scope>
    <source>
        <strain evidence="4">ATCC 11550 / CBS 779.69 / DSM 880 / IAM 14645 / JCM 23072 / IMI 49137</strain>
    </source>
</reference>
<proteinExistence type="predicted"/>
<evidence type="ECO:0000313" key="3">
    <source>
        <dbReference type="EMBL" id="KFH45836.1"/>
    </source>
</evidence>
<dbReference type="STRING" id="857340.A0A086T904"/>
<feature type="signal peptide" evidence="2">
    <location>
        <begin position="1"/>
        <end position="22"/>
    </location>
</feature>
<feature type="compositionally biased region" description="Polar residues" evidence="1">
    <location>
        <begin position="541"/>
        <end position="555"/>
    </location>
</feature>
<keyword evidence="2" id="KW-0732">Signal</keyword>
<dbReference type="HOGENOM" id="CLU_003716_0_0_1"/>
<comment type="caution">
    <text evidence="3">The sequence shown here is derived from an EMBL/GenBank/DDBJ whole genome shotgun (WGS) entry which is preliminary data.</text>
</comment>
<protein>
    <recommendedName>
        <fullName evidence="5">Extracellular membrane protein CFEM domain-containing protein</fullName>
    </recommendedName>
</protein>
<evidence type="ECO:0000256" key="2">
    <source>
        <dbReference type="SAM" id="SignalP"/>
    </source>
</evidence>